<dbReference type="GO" id="GO:0019290">
    <property type="term" value="P:siderophore biosynthetic process"/>
    <property type="evidence" value="ECO:0007669"/>
    <property type="project" value="InterPro"/>
</dbReference>
<dbReference type="InterPro" id="IPR007310">
    <property type="entry name" value="Aerobactin_biosyn_IucA/IucC_N"/>
</dbReference>
<reference evidence="4 5" key="1">
    <citation type="submission" date="2008-02" db="EMBL/GenBank/DDBJ databases">
        <title>Complete sequence of Shewanella woodyi ATCC 51908.</title>
        <authorList>
            <consortium name="US DOE Joint Genome Institute"/>
            <person name="Copeland A."/>
            <person name="Lucas S."/>
            <person name="Lapidus A."/>
            <person name="Glavina del Rio T."/>
            <person name="Dalin E."/>
            <person name="Tice H."/>
            <person name="Bruce D."/>
            <person name="Goodwin L."/>
            <person name="Pitluck S."/>
            <person name="Sims D."/>
            <person name="Brettin T."/>
            <person name="Detter J.C."/>
            <person name="Han C."/>
            <person name="Kuske C.R."/>
            <person name="Schmutz J."/>
            <person name="Larimer F."/>
            <person name="Land M."/>
            <person name="Hauser L."/>
            <person name="Kyrpides N."/>
            <person name="Lykidis A."/>
            <person name="Zhao J.-S."/>
            <person name="Richardson P."/>
        </authorList>
    </citation>
    <scope>NUCLEOTIDE SEQUENCE [LARGE SCALE GENOMIC DNA]</scope>
    <source>
        <strain evidence="5">ATCC 51908 / MS32</strain>
    </source>
</reference>
<dbReference type="Gene3D" id="1.10.510.40">
    <property type="match status" value="1"/>
</dbReference>
<dbReference type="AlphaFoldDB" id="B1KR64"/>
<sequence length="925" mass="105493">MLVNEQSERVDLAAQCFFNGLLKEFHGWKVNEQQRLVSIDLPDSGVELQLSYEHLSSCGPHKFIFPIRYLDGKSRGSLSFERALSLIINESEIVGELSDSARDLFKDRVIQSAANTANGVTVRFDDLPHLYNQKLNFIEAEQALLVGHNMHPAPKSRSGFTGADTCYAPESGESFGLHWFAVHQTAWQGEIYGGEVDAAIASIIEDLKLDIKLDIRPIPSGYQLLPMHPWQVKVLKERDDIAHLFASDLILDLGIHGDGWRATTSLRAIYHPDCRFMLKYSLSVKLTNSVRHLSVKEVRRGMLLEKILDADKGLELQQRYPSMTIMREPGFVALQNSEGEAIEESLFAFRVNSFWKQSERESLVLASLTQADPMGGNSALANMVLSRANERKESTSITAQQWFQGYLEQVLEPLVTARSDYGVIFLAHQQNIVVDIQDRLPVGLFYRDCQGTGFTCAAQECFPEQLSEAAPENFMSREIVDPFISYYLIFNSSFSVISALASAGLVDESVLLNQLRLFMGHLKQKGYKDSGFVDYLLSSETLIFKGNFFVYLSNINENSIEDPSEIYQSIPNPLYVKSGTNALIKRLPDNSLIGFSQSGSSQANAISIETPETSCEVSLTELDGLRLIQPSGLSANFLRLSYLQMLSLIEHAMFAKEVKGVSISLSHWDQLCFAKPPRWICVDDNALFIGVSQFEQNPDLWLLSPLSRNLASPECFIKNDEVTYPLRPNHPQGVFFRRFSYELGLEFSLRLIDPQADLDLFHQWMNQPRVADFWELDKPKEELLEYLQTTIALKHQFPVMAMFNGNAFGYFEYYWAKEDRLGPYYEADDYDRGVHLLIGNDNYLGTQYWKVWGNYFIQYIFLADSRTKHLVGEPRVDNKNIIKLWQHFALEKVKEFHFPHKHAALVMGKRERFFEKMLRHYQGKN</sequence>
<evidence type="ECO:0000259" key="3">
    <source>
        <dbReference type="SMART" id="SM01006"/>
    </source>
</evidence>
<dbReference type="InterPro" id="IPR037455">
    <property type="entry name" value="LucA/IucC-like"/>
</dbReference>
<gene>
    <name evidence="4" type="ordered locus">Swoo_0585</name>
</gene>
<dbReference type="STRING" id="392500.Swoo_0585"/>
<dbReference type="eggNOG" id="COG1670">
    <property type="taxonomic scope" value="Bacteria"/>
</dbReference>
<dbReference type="EMBL" id="CP000961">
    <property type="protein sequence ID" value="ACA84881.1"/>
    <property type="molecule type" value="Genomic_DNA"/>
</dbReference>
<dbReference type="SUPFAM" id="SSF55729">
    <property type="entry name" value="Acyl-CoA N-acyltransferases (Nat)"/>
    <property type="match status" value="1"/>
</dbReference>
<dbReference type="SMART" id="SM01006">
    <property type="entry name" value="AlcB"/>
    <property type="match status" value="1"/>
</dbReference>
<dbReference type="GO" id="GO:0016881">
    <property type="term" value="F:acid-amino acid ligase activity"/>
    <property type="evidence" value="ECO:0007669"/>
    <property type="project" value="UniProtKB-ARBA"/>
</dbReference>
<evidence type="ECO:0000313" key="4">
    <source>
        <dbReference type="EMBL" id="ACA84881.1"/>
    </source>
</evidence>
<dbReference type="HOGENOM" id="CLU_315653_0_0_6"/>
<dbReference type="Gene3D" id="3.40.630.30">
    <property type="match status" value="1"/>
</dbReference>
<dbReference type="Pfam" id="PF13523">
    <property type="entry name" value="Acetyltransf_8"/>
    <property type="match status" value="1"/>
</dbReference>
<dbReference type="InterPro" id="IPR019432">
    <property type="entry name" value="Acyltransferase_MbtK/IucB-like"/>
</dbReference>
<dbReference type="Pfam" id="PF06276">
    <property type="entry name" value="FhuF"/>
    <property type="match status" value="1"/>
</dbReference>
<keyword evidence="5" id="KW-1185">Reference proteome</keyword>
<dbReference type="InterPro" id="IPR022770">
    <property type="entry name" value="IucA/IucC-like_C"/>
</dbReference>
<evidence type="ECO:0000256" key="1">
    <source>
        <dbReference type="ARBA" id="ARBA00004924"/>
    </source>
</evidence>
<dbReference type="Proteomes" id="UP000002168">
    <property type="component" value="Chromosome"/>
</dbReference>
<proteinExistence type="inferred from homology"/>
<feature type="domain" description="Acyltransferase MbtK/IucB-like conserved" evidence="3">
    <location>
        <begin position="750"/>
        <end position="797"/>
    </location>
</feature>
<name>B1KR64_SHEWM</name>
<dbReference type="GO" id="GO:0016746">
    <property type="term" value="F:acyltransferase activity"/>
    <property type="evidence" value="ECO:0007669"/>
    <property type="project" value="InterPro"/>
</dbReference>
<accession>B1KR64</accession>
<organism evidence="4 5">
    <name type="scientific">Shewanella woodyi (strain ATCC 51908 / MS32)</name>
    <dbReference type="NCBI Taxonomy" id="392500"/>
    <lineage>
        <taxon>Bacteria</taxon>
        <taxon>Pseudomonadati</taxon>
        <taxon>Pseudomonadota</taxon>
        <taxon>Gammaproteobacteria</taxon>
        <taxon>Alteromonadales</taxon>
        <taxon>Shewanellaceae</taxon>
        <taxon>Shewanella</taxon>
    </lineage>
</organism>
<dbReference type="eggNOG" id="COG4264">
    <property type="taxonomic scope" value="Bacteria"/>
</dbReference>
<dbReference type="InterPro" id="IPR016181">
    <property type="entry name" value="Acyl_CoA_acyltransferase"/>
</dbReference>
<dbReference type="RefSeq" id="WP_012323229.1">
    <property type="nucleotide sequence ID" value="NC_010506.1"/>
</dbReference>
<protein>
    <submittedName>
        <fullName evidence="4">IucA/IucC family protein</fullName>
    </submittedName>
</protein>
<evidence type="ECO:0000256" key="2">
    <source>
        <dbReference type="ARBA" id="ARBA00007832"/>
    </source>
</evidence>
<dbReference type="KEGG" id="swd:Swoo_0585"/>
<evidence type="ECO:0000313" key="5">
    <source>
        <dbReference type="Proteomes" id="UP000002168"/>
    </source>
</evidence>
<dbReference type="Pfam" id="PF04183">
    <property type="entry name" value="IucA_IucC"/>
    <property type="match status" value="1"/>
</dbReference>
<dbReference type="PANTHER" id="PTHR34384:SF5">
    <property type="entry name" value="L-2,3-DIAMINOPROPANOATE--CITRATE LIGASE"/>
    <property type="match status" value="1"/>
</dbReference>
<dbReference type="PANTHER" id="PTHR34384">
    <property type="entry name" value="L-2,3-DIAMINOPROPANOATE--CITRATE LIGASE"/>
    <property type="match status" value="1"/>
</dbReference>
<comment type="similarity">
    <text evidence="2">Belongs to the IucA/IucC family.</text>
</comment>
<comment type="pathway">
    <text evidence="1">Siderophore biosynthesis.</text>
</comment>